<comment type="caution">
    <text evidence="8">The sequence shown here is derived from an EMBL/GenBank/DDBJ whole genome shotgun (WGS) entry which is preliminary data.</text>
</comment>
<keyword evidence="6" id="KW-0418">Kinase</keyword>
<dbReference type="InterPro" id="IPR017441">
    <property type="entry name" value="Protein_kinase_ATP_BS"/>
</dbReference>
<dbReference type="SMART" id="SM00220">
    <property type="entry name" value="S_TKc"/>
    <property type="match status" value="1"/>
</dbReference>
<proteinExistence type="inferred from homology"/>
<feature type="non-terminal residue" evidence="8">
    <location>
        <position position="210"/>
    </location>
</feature>
<evidence type="ECO:0000259" key="7">
    <source>
        <dbReference type="PROSITE" id="PS50011"/>
    </source>
</evidence>
<organism evidence="8 9">
    <name type="scientific">Polarella glacialis</name>
    <name type="common">Dinoflagellate</name>
    <dbReference type="NCBI Taxonomy" id="89957"/>
    <lineage>
        <taxon>Eukaryota</taxon>
        <taxon>Sar</taxon>
        <taxon>Alveolata</taxon>
        <taxon>Dinophyceae</taxon>
        <taxon>Suessiales</taxon>
        <taxon>Suessiaceae</taxon>
        <taxon>Polarella</taxon>
    </lineage>
</organism>
<dbReference type="PROSITE" id="PS00107">
    <property type="entry name" value="PROTEIN_KINASE_ATP"/>
    <property type="match status" value="1"/>
</dbReference>
<dbReference type="Pfam" id="PF00069">
    <property type="entry name" value="Pkinase"/>
    <property type="match status" value="1"/>
</dbReference>
<feature type="domain" description="Protein kinase" evidence="7">
    <location>
        <begin position="20"/>
        <end position="210"/>
    </location>
</feature>
<keyword evidence="2 5" id="KW-0547">Nucleotide-binding</keyword>
<dbReference type="InterPro" id="IPR011009">
    <property type="entry name" value="Kinase-like_dom_sf"/>
</dbReference>
<dbReference type="AlphaFoldDB" id="A0A813EQR0"/>
<dbReference type="CDD" id="cd14016">
    <property type="entry name" value="STKc_CK1"/>
    <property type="match status" value="1"/>
</dbReference>
<reference evidence="8" key="1">
    <citation type="submission" date="2021-02" db="EMBL/GenBank/DDBJ databases">
        <authorList>
            <person name="Dougan E. K."/>
            <person name="Rhodes N."/>
            <person name="Thang M."/>
            <person name="Chan C."/>
        </authorList>
    </citation>
    <scope>NUCLEOTIDE SEQUENCE</scope>
</reference>
<evidence type="ECO:0000256" key="2">
    <source>
        <dbReference type="ARBA" id="ARBA00022741"/>
    </source>
</evidence>
<dbReference type="SUPFAM" id="SSF56112">
    <property type="entry name" value="Protein kinase-like (PK-like)"/>
    <property type="match status" value="1"/>
</dbReference>
<keyword evidence="6" id="KW-0808">Transferase</keyword>
<dbReference type="Gene3D" id="1.10.510.10">
    <property type="entry name" value="Transferase(Phosphotransferase) domain 1"/>
    <property type="match status" value="1"/>
</dbReference>
<accession>A0A813EQR0</accession>
<dbReference type="EC" id="2.7.11.1" evidence="1"/>
<gene>
    <name evidence="8" type="ORF">PGLA1383_LOCUS19110</name>
</gene>
<dbReference type="InterPro" id="IPR000719">
    <property type="entry name" value="Prot_kinase_dom"/>
</dbReference>
<dbReference type="PANTHER" id="PTHR11909">
    <property type="entry name" value="CASEIN KINASE-RELATED"/>
    <property type="match status" value="1"/>
</dbReference>
<keyword evidence="6" id="KW-0723">Serine/threonine-protein kinase</keyword>
<dbReference type="GO" id="GO:0005524">
    <property type="term" value="F:ATP binding"/>
    <property type="evidence" value="ECO:0007669"/>
    <property type="project" value="UniProtKB-UniRule"/>
</dbReference>
<dbReference type="OMA" id="MSINTHR"/>
<keyword evidence="9" id="KW-1185">Reference proteome</keyword>
<sequence length="210" mass="23418">MPGMAHTLPKKLGTAAGDTYCLGRKLGAGSFGDIYFAVHAGSGKEVAVKLESVKSKHPMLLHEAKLLKQLEGAPGFATMHYCDTVEDHNVMVVDLLGPSLEDLFNLCKRIFSLKTMLMLADQLLCRIEFLHSKGFIHRDIKPDNFLVGSGKKTNIVYMIDFGLSKRYKDPKSQKHIPYREHKSMTGTARYASINAHQGLEQSRRDDLEAI</sequence>
<keyword evidence="3 5" id="KW-0067">ATP-binding</keyword>
<dbReference type="EMBL" id="CAJNNV010012474">
    <property type="protein sequence ID" value="CAE8600806.1"/>
    <property type="molecule type" value="Genomic_DNA"/>
</dbReference>
<dbReference type="InterPro" id="IPR008271">
    <property type="entry name" value="Ser/Thr_kinase_AS"/>
</dbReference>
<evidence type="ECO:0000256" key="4">
    <source>
        <dbReference type="ARBA" id="ARBA00023860"/>
    </source>
</evidence>
<feature type="binding site" evidence="5">
    <location>
        <position position="49"/>
    </location>
    <ligand>
        <name>ATP</name>
        <dbReference type="ChEBI" id="CHEBI:30616"/>
    </ligand>
</feature>
<dbReference type="GO" id="GO:0004674">
    <property type="term" value="F:protein serine/threonine kinase activity"/>
    <property type="evidence" value="ECO:0007669"/>
    <property type="project" value="UniProtKB-KW"/>
</dbReference>
<evidence type="ECO:0000256" key="3">
    <source>
        <dbReference type="ARBA" id="ARBA00022840"/>
    </source>
</evidence>
<dbReference type="InterPro" id="IPR050235">
    <property type="entry name" value="CK1_Ser-Thr_kinase"/>
</dbReference>
<protein>
    <recommendedName>
        <fullName evidence="4">Casein kinase I</fullName>
        <ecNumber evidence="1">2.7.11.1</ecNumber>
    </recommendedName>
</protein>
<dbReference type="PROSITE" id="PS50011">
    <property type="entry name" value="PROTEIN_KINASE_DOM"/>
    <property type="match status" value="1"/>
</dbReference>
<evidence type="ECO:0000313" key="8">
    <source>
        <dbReference type="EMBL" id="CAE8600806.1"/>
    </source>
</evidence>
<dbReference type="Proteomes" id="UP000654075">
    <property type="component" value="Unassembled WGS sequence"/>
</dbReference>
<comment type="similarity">
    <text evidence="6">Belongs to the protein kinase superfamily.</text>
</comment>
<evidence type="ECO:0000256" key="5">
    <source>
        <dbReference type="PROSITE-ProRule" id="PRU10141"/>
    </source>
</evidence>
<dbReference type="PROSITE" id="PS00108">
    <property type="entry name" value="PROTEIN_KINASE_ST"/>
    <property type="match status" value="1"/>
</dbReference>
<evidence type="ECO:0000256" key="1">
    <source>
        <dbReference type="ARBA" id="ARBA00012513"/>
    </source>
</evidence>
<name>A0A813EQR0_POLGL</name>
<evidence type="ECO:0000256" key="6">
    <source>
        <dbReference type="RuleBase" id="RU000304"/>
    </source>
</evidence>
<evidence type="ECO:0000313" key="9">
    <source>
        <dbReference type="Proteomes" id="UP000654075"/>
    </source>
</evidence>
<dbReference type="OrthoDB" id="5800476at2759"/>